<evidence type="ECO:0000256" key="1">
    <source>
        <dbReference type="ARBA" id="ARBA00022679"/>
    </source>
</evidence>
<keyword evidence="10" id="KW-1185">Reference proteome</keyword>
<accession>A0A3S9HDX4</accession>
<keyword evidence="1" id="KW-0808">Transferase</keyword>
<sequence>MNKKQITILRLLYQNRNHFITAQEIAYETDISDRTARKYVKNVDEIIKENGAAIEAKRGQGYRLLVHDSNTFNIFYQNVYNPLQAEKRPIPIQDVGERQYYILKQLLLEGNQALVENLADELFVSRSTVSNELVEIKKILKPYDLFLESKPNRGLYIFGKEQSKRHFIMEYFFMNKLSDNMHAFSLYTSLLEEVNIAEILMIVLDECREAQLQLSDFVIYNIVLHIGLAIKRIHSGFEMDAIEIYGDKNSIQYQTAIRIINRVTKSLGIEFPDEEANYIALHLTNKVTTESVYQKTIFNEQEIKQQLTQALINMDKKTGVDMVHDHILVDGLMTHFTPMFVRLQNNTEHVNPLLSEVKQKHHQVFNWVLEFIAEMPIFKQYNVSESEWAYVAIHILAAIERFMNKQKVHVLVICATGLGSSQMLKMRLENEFGSKLAIDEVISYYEITDEKLEGIDLIISSINLSNVIFNIPVVQVSVFLGEEDIKKINGNISQHKGLETLKNTPQLQSYQMKDVFHTFFKRELFLLVDRPTDKKEVINQLISLIEKVEKRPIYNELSTQLKLRESFSSVAFSKYLAVPHPIDGVTNSQYVAVAIVPSKVEWDEANKDIQLVFMLVPDRFQSAGLEVISQSLTAVVEDDSLRKELVKCTTFEEFTNAFIKVLSYDN</sequence>
<evidence type="ECO:0000256" key="4">
    <source>
        <dbReference type="ARBA" id="ARBA00023159"/>
    </source>
</evidence>
<dbReference type="PROSITE" id="PS51372">
    <property type="entry name" value="PRD_2"/>
    <property type="match status" value="2"/>
</dbReference>
<proteinExistence type="predicted"/>
<dbReference type="PANTHER" id="PTHR30185">
    <property type="entry name" value="CRYPTIC BETA-GLUCOSIDE BGL OPERON ANTITERMINATOR"/>
    <property type="match status" value="1"/>
</dbReference>
<keyword evidence="3" id="KW-0805">Transcription regulation</keyword>
<dbReference type="PANTHER" id="PTHR30185:SF18">
    <property type="entry name" value="TRANSCRIPTIONAL REGULATOR MTLR"/>
    <property type="match status" value="1"/>
</dbReference>
<dbReference type="Pfam" id="PF02302">
    <property type="entry name" value="PTS_IIB"/>
    <property type="match status" value="1"/>
</dbReference>
<evidence type="ECO:0000259" key="6">
    <source>
        <dbReference type="PROSITE" id="PS51094"/>
    </source>
</evidence>
<evidence type="ECO:0000256" key="2">
    <source>
        <dbReference type="ARBA" id="ARBA00022737"/>
    </source>
</evidence>
<protein>
    <submittedName>
        <fullName evidence="9">Transcription antiterminator</fullName>
    </submittedName>
</protein>
<dbReference type="CDD" id="cd05568">
    <property type="entry name" value="PTS_IIB_bgl_like"/>
    <property type="match status" value="1"/>
</dbReference>
<dbReference type="InterPro" id="IPR003501">
    <property type="entry name" value="PTS_EIIB_2/3"/>
</dbReference>
<feature type="domain" description="PTS EIIB type-2" evidence="7">
    <location>
        <begin position="408"/>
        <end position="500"/>
    </location>
</feature>
<gene>
    <name evidence="9" type="ORF">EJN90_13585</name>
</gene>
<keyword evidence="2" id="KW-0677">Repeat</keyword>
<dbReference type="InterPro" id="IPR013196">
    <property type="entry name" value="HTH_11"/>
</dbReference>
<dbReference type="GO" id="GO:0009401">
    <property type="term" value="P:phosphoenolpyruvate-dependent sugar phosphotransferase system"/>
    <property type="evidence" value="ECO:0007669"/>
    <property type="project" value="InterPro"/>
</dbReference>
<evidence type="ECO:0000259" key="8">
    <source>
        <dbReference type="PROSITE" id="PS51372"/>
    </source>
</evidence>
<dbReference type="InterPro" id="IPR036388">
    <property type="entry name" value="WH-like_DNA-bd_sf"/>
</dbReference>
<dbReference type="InterPro" id="IPR007737">
    <property type="entry name" value="Mga_HTH"/>
</dbReference>
<feature type="domain" description="PTS EIIA type-2" evidence="6">
    <location>
        <begin position="518"/>
        <end position="665"/>
    </location>
</feature>
<feature type="domain" description="PRD" evidence="8">
    <location>
        <begin position="298"/>
        <end position="405"/>
    </location>
</feature>
<dbReference type="Pfam" id="PF00359">
    <property type="entry name" value="PTS_EIIA_2"/>
    <property type="match status" value="1"/>
</dbReference>
<dbReference type="Gene3D" id="1.10.10.10">
    <property type="entry name" value="Winged helix-like DNA-binding domain superfamily/Winged helix DNA-binding domain"/>
    <property type="match status" value="1"/>
</dbReference>
<dbReference type="Proteomes" id="UP000273326">
    <property type="component" value="Chromosome"/>
</dbReference>
<evidence type="ECO:0000256" key="5">
    <source>
        <dbReference type="ARBA" id="ARBA00023163"/>
    </source>
</evidence>
<dbReference type="InterPro" id="IPR016152">
    <property type="entry name" value="PTrfase/Anion_transptr"/>
</dbReference>
<dbReference type="KEGG" id="jeh:EJN90_13585"/>
<dbReference type="InterPro" id="IPR011608">
    <property type="entry name" value="PRD"/>
</dbReference>
<keyword evidence="4" id="KW-0010">Activator</keyword>
<dbReference type="Pfam" id="PF08279">
    <property type="entry name" value="HTH_11"/>
    <property type="match status" value="1"/>
</dbReference>
<dbReference type="Gene3D" id="3.40.930.10">
    <property type="entry name" value="Mannitol-specific EII, Chain A"/>
    <property type="match status" value="1"/>
</dbReference>
<evidence type="ECO:0000313" key="10">
    <source>
        <dbReference type="Proteomes" id="UP000273326"/>
    </source>
</evidence>
<dbReference type="SUPFAM" id="SSF55804">
    <property type="entry name" value="Phoshotransferase/anion transport protein"/>
    <property type="match status" value="1"/>
</dbReference>
<dbReference type="PROSITE" id="PS51094">
    <property type="entry name" value="PTS_EIIA_TYPE_2"/>
    <property type="match status" value="1"/>
</dbReference>
<dbReference type="InterPro" id="IPR050661">
    <property type="entry name" value="BglG_antiterminators"/>
</dbReference>
<dbReference type="SUPFAM" id="SSF63520">
    <property type="entry name" value="PTS-regulatory domain, PRD"/>
    <property type="match status" value="2"/>
</dbReference>
<dbReference type="AlphaFoldDB" id="A0A3S9HDX4"/>
<dbReference type="OrthoDB" id="3710983at2"/>
<dbReference type="InterPro" id="IPR036634">
    <property type="entry name" value="PRD_sf"/>
</dbReference>
<dbReference type="Gene3D" id="1.10.1790.10">
    <property type="entry name" value="PRD domain"/>
    <property type="match status" value="2"/>
</dbReference>
<evidence type="ECO:0000256" key="3">
    <source>
        <dbReference type="ARBA" id="ARBA00023015"/>
    </source>
</evidence>
<dbReference type="Pfam" id="PF05043">
    <property type="entry name" value="Mga"/>
    <property type="match status" value="1"/>
</dbReference>
<dbReference type="SUPFAM" id="SSF52794">
    <property type="entry name" value="PTS system IIB component-like"/>
    <property type="match status" value="1"/>
</dbReference>
<keyword evidence="5" id="KW-0804">Transcription</keyword>
<dbReference type="RefSeq" id="WP_126112122.1">
    <property type="nucleotide sequence ID" value="NZ_CP034465.1"/>
</dbReference>
<evidence type="ECO:0000313" key="9">
    <source>
        <dbReference type="EMBL" id="AZP05579.1"/>
    </source>
</evidence>
<dbReference type="Pfam" id="PF00874">
    <property type="entry name" value="PRD"/>
    <property type="match status" value="2"/>
</dbReference>
<reference evidence="10" key="1">
    <citation type="submission" date="2018-12" db="EMBL/GenBank/DDBJ databases">
        <title>Complete genome sequencing of Jeotgalibaca sp. H21T32.</title>
        <authorList>
            <person name="Bae J.-W."/>
            <person name="Lee S.-Y."/>
        </authorList>
    </citation>
    <scope>NUCLEOTIDE SEQUENCE [LARGE SCALE GENOMIC DNA]</scope>
    <source>
        <strain evidence="10">H21T32</strain>
    </source>
</reference>
<dbReference type="PROSITE" id="PS51099">
    <property type="entry name" value="PTS_EIIB_TYPE_2"/>
    <property type="match status" value="1"/>
</dbReference>
<dbReference type="Gene3D" id="3.40.50.2300">
    <property type="match status" value="1"/>
</dbReference>
<feature type="domain" description="PRD" evidence="8">
    <location>
        <begin position="188"/>
        <end position="293"/>
    </location>
</feature>
<dbReference type="GO" id="GO:0006355">
    <property type="term" value="P:regulation of DNA-templated transcription"/>
    <property type="evidence" value="ECO:0007669"/>
    <property type="project" value="InterPro"/>
</dbReference>
<dbReference type="InterPro" id="IPR013011">
    <property type="entry name" value="PTS_EIIB_2"/>
</dbReference>
<dbReference type="InterPro" id="IPR002178">
    <property type="entry name" value="PTS_EIIA_type-2_dom"/>
</dbReference>
<evidence type="ECO:0000259" key="7">
    <source>
        <dbReference type="PROSITE" id="PS51099"/>
    </source>
</evidence>
<dbReference type="InterPro" id="IPR036095">
    <property type="entry name" value="PTS_EIIB-like_sf"/>
</dbReference>
<dbReference type="GO" id="GO:0008982">
    <property type="term" value="F:protein-N(PI)-phosphohistidine-sugar phosphotransferase activity"/>
    <property type="evidence" value="ECO:0007669"/>
    <property type="project" value="InterPro"/>
</dbReference>
<dbReference type="EMBL" id="CP034465">
    <property type="protein sequence ID" value="AZP05579.1"/>
    <property type="molecule type" value="Genomic_DNA"/>
</dbReference>
<name>A0A3S9HDX4_9LACT</name>
<organism evidence="9 10">
    <name type="scientific">Jeotgalibaca ciconiae</name>
    <dbReference type="NCBI Taxonomy" id="2496265"/>
    <lineage>
        <taxon>Bacteria</taxon>
        <taxon>Bacillati</taxon>
        <taxon>Bacillota</taxon>
        <taxon>Bacilli</taxon>
        <taxon>Lactobacillales</taxon>
        <taxon>Carnobacteriaceae</taxon>
        <taxon>Jeotgalibaca</taxon>
    </lineage>
</organism>